<name>A0A139WGX3_TRICA</name>
<dbReference type="PANTHER" id="PTHR10686">
    <property type="entry name" value="FOLATE TRANSPORTER"/>
    <property type="match status" value="1"/>
</dbReference>
<comment type="similarity">
    <text evidence="1">Belongs to the reduced folate carrier (RFC) transporter (TC 2.A.48) family.</text>
</comment>
<dbReference type="InParanoid" id="A0A139WGX3"/>
<dbReference type="PANTHER" id="PTHR10686:SF18">
    <property type="entry name" value="IP11787P-RELATED"/>
    <property type="match status" value="1"/>
</dbReference>
<feature type="transmembrane region" description="Helical" evidence="2">
    <location>
        <begin position="7"/>
        <end position="27"/>
    </location>
</feature>
<dbReference type="GO" id="GO:0090482">
    <property type="term" value="F:vitamin transmembrane transporter activity"/>
    <property type="evidence" value="ECO:0007669"/>
    <property type="project" value="InterPro"/>
</dbReference>
<dbReference type="Pfam" id="PF01770">
    <property type="entry name" value="Folate_carrier"/>
    <property type="match status" value="1"/>
</dbReference>
<feature type="transmembrane region" description="Helical" evidence="2">
    <location>
        <begin position="54"/>
        <end position="79"/>
    </location>
</feature>
<evidence type="ECO:0000256" key="2">
    <source>
        <dbReference type="SAM" id="Phobius"/>
    </source>
</evidence>
<dbReference type="SUPFAM" id="SSF103473">
    <property type="entry name" value="MFS general substrate transporter"/>
    <property type="match status" value="1"/>
</dbReference>
<organism evidence="3 4">
    <name type="scientific">Tribolium castaneum</name>
    <name type="common">Red flour beetle</name>
    <dbReference type="NCBI Taxonomy" id="7070"/>
    <lineage>
        <taxon>Eukaryota</taxon>
        <taxon>Metazoa</taxon>
        <taxon>Ecdysozoa</taxon>
        <taxon>Arthropoda</taxon>
        <taxon>Hexapoda</taxon>
        <taxon>Insecta</taxon>
        <taxon>Pterygota</taxon>
        <taxon>Neoptera</taxon>
        <taxon>Endopterygota</taxon>
        <taxon>Coleoptera</taxon>
        <taxon>Polyphaga</taxon>
        <taxon>Cucujiformia</taxon>
        <taxon>Tenebrionidae</taxon>
        <taxon>Tenebrionidae incertae sedis</taxon>
        <taxon>Tribolium</taxon>
    </lineage>
</organism>
<dbReference type="InterPro" id="IPR002666">
    <property type="entry name" value="Folate_carrier"/>
</dbReference>
<evidence type="ECO:0000313" key="3">
    <source>
        <dbReference type="EMBL" id="KYB27213.1"/>
    </source>
</evidence>
<protein>
    <submittedName>
        <fullName evidence="3">Thiamine transporter 1-like Protein</fullName>
    </submittedName>
</protein>
<dbReference type="GO" id="GO:0005886">
    <property type="term" value="C:plasma membrane"/>
    <property type="evidence" value="ECO:0000318"/>
    <property type="project" value="GO_Central"/>
</dbReference>
<accession>A0A139WGX3</accession>
<keyword evidence="2" id="KW-0812">Transmembrane</keyword>
<dbReference type="Proteomes" id="UP000007266">
    <property type="component" value="Linkage group 5"/>
</dbReference>
<dbReference type="AlphaFoldDB" id="A0A139WGX3"/>
<dbReference type="EMBL" id="KQ971343">
    <property type="protein sequence ID" value="KYB27213.1"/>
    <property type="molecule type" value="Genomic_DNA"/>
</dbReference>
<reference evidence="3 4" key="2">
    <citation type="journal article" date="2010" name="Nucleic Acids Res.">
        <title>BeetleBase in 2010: revisions to provide comprehensive genomic information for Tribolium castaneum.</title>
        <authorList>
            <person name="Kim H.S."/>
            <person name="Murphy T."/>
            <person name="Xia J."/>
            <person name="Caragea D."/>
            <person name="Park Y."/>
            <person name="Beeman R.W."/>
            <person name="Lorenzen M.D."/>
            <person name="Butcher S."/>
            <person name="Manak J.R."/>
            <person name="Brown S.J."/>
        </authorList>
    </citation>
    <scope>GENOME REANNOTATION</scope>
    <source>
        <strain evidence="3 4">Georgia GA2</strain>
    </source>
</reference>
<keyword evidence="2" id="KW-1133">Transmembrane helix</keyword>
<keyword evidence="2" id="KW-0472">Membrane</keyword>
<gene>
    <name evidence="3" type="primary">AUGUSTUS-3.0.2_33143</name>
    <name evidence="3" type="ORF">TcasGA2_TC033143</name>
</gene>
<evidence type="ECO:0000313" key="4">
    <source>
        <dbReference type="Proteomes" id="UP000007266"/>
    </source>
</evidence>
<proteinExistence type="inferred from homology"/>
<dbReference type="OMA" id="SYMYAVI"/>
<keyword evidence="4" id="KW-1185">Reference proteome</keyword>
<reference evidence="3 4" key="1">
    <citation type="journal article" date="2008" name="Nature">
        <title>The genome of the model beetle and pest Tribolium castaneum.</title>
        <authorList>
            <consortium name="Tribolium Genome Sequencing Consortium"/>
            <person name="Richards S."/>
            <person name="Gibbs R.A."/>
            <person name="Weinstock G.M."/>
            <person name="Brown S.J."/>
            <person name="Denell R."/>
            <person name="Beeman R.W."/>
            <person name="Gibbs R."/>
            <person name="Beeman R.W."/>
            <person name="Brown S.J."/>
            <person name="Bucher G."/>
            <person name="Friedrich M."/>
            <person name="Grimmelikhuijzen C.J."/>
            <person name="Klingler M."/>
            <person name="Lorenzen M."/>
            <person name="Richards S."/>
            <person name="Roth S."/>
            <person name="Schroder R."/>
            <person name="Tautz D."/>
            <person name="Zdobnov E.M."/>
            <person name="Muzny D."/>
            <person name="Gibbs R.A."/>
            <person name="Weinstock G.M."/>
            <person name="Attaway T."/>
            <person name="Bell S."/>
            <person name="Buhay C.J."/>
            <person name="Chandrabose M.N."/>
            <person name="Chavez D."/>
            <person name="Clerk-Blankenburg K.P."/>
            <person name="Cree A."/>
            <person name="Dao M."/>
            <person name="Davis C."/>
            <person name="Chacko J."/>
            <person name="Dinh H."/>
            <person name="Dugan-Rocha S."/>
            <person name="Fowler G."/>
            <person name="Garner T.T."/>
            <person name="Garnes J."/>
            <person name="Gnirke A."/>
            <person name="Hawes A."/>
            <person name="Hernandez J."/>
            <person name="Hines S."/>
            <person name="Holder M."/>
            <person name="Hume J."/>
            <person name="Jhangiani S.N."/>
            <person name="Joshi V."/>
            <person name="Khan Z.M."/>
            <person name="Jackson L."/>
            <person name="Kovar C."/>
            <person name="Kowis A."/>
            <person name="Lee S."/>
            <person name="Lewis L.R."/>
            <person name="Margolis J."/>
            <person name="Morgan M."/>
            <person name="Nazareth L.V."/>
            <person name="Nguyen N."/>
            <person name="Okwuonu G."/>
            <person name="Parker D."/>
            <person name="Richards S."/>
            <person name="Ruiz S.J."/>
            <person name="Santibanez J."/>
            <person name="Savard J."/>
            <person name="Scherer S.E."/>
            <person name="Schneider B."/>
            <person name="Sodergren E."/>
            <person name="Tautz D."/>
            <person name="Vattahil S."/>
            <person name="Villasana D."/>
            <person name="White C.S."/>
            <person name="Wright R."/>
            <person name="Park Y."/>
            <person name="Beeman R.W."/>
            <person name="Lord J."/>
            <person name="Oppert B."/>
            <person name="Lorenzen M."/>
            <person name="Brown S."/>
            <person name="Wang L."/>
            <person name="Savard J."/>
            <person name="Tautz D."/>
            <person name="Richards S."/>
            <person name="Weinstock G."/>
            <person name="Gibbs R.A."/>
            <person name="Liu Y."/>
            <person name="Worley K."/>
            <person name="Weinstock G."/>
            <person name="Elsik C.G."/>
            <person name="Reese J.T."/>
            <person name="Elhaik E."/>
            <person name="Landan G."/>
            <person name="Graur D."/>
            <person name="Arensburger P."/>
            <person name="Atkinson P."/>
            <person name="Beeman R.W."/>
            <person name="Beidler J."/>
            <person name="Brown S.J."/>
            <person name="Demuth J.P."/>
            <person name="Drury D.W."/>
            <person name="Du Y.Z."/>
            <person name="Fujiwara H."/>
            <person name="Lorenzen M."/>
            <person name="Maselli V."/>
            <person name="Osanai M."/>
            <person name="Park Y."/>
            <person name="Robertson H.M."/>
            <person name="Tu Z."/>
            <person name="Wang J.J."/>
            <person name="Wang S."/>
            <person name="Richards S."/>
            <person name="Song H."/>
            <person name="Zhang L."/>
            <person name="Sodergren E."/>
            <person name="Werner D."/>
            <person name="Stanke M."/>
            <person name="Morgenstern B."/>
            <person name="Solovyev V."/>
            <person name="Kosarev P."/>
            <person name="Brown G."/>
            <person name="Chen H.C."/>
            <person name="Ermolaeva O."/>
            <person name="Hlavina W."/>
            <person name="Kapustin Y."/>
            <person name="Kiryutin B."/>
            <person name="Kitts P."/>
            <person name="Maglott D."/>
            <person name="Pruitt K."/>
            <person name="Sapojnikov V."/>
            <person name="Souvorov A."/>
            <person name="Mackey A.J."/>
            <person name="Waterhouse R.M."/>
            <person name="Wyder S."/>
            <person name="Zdobnov E.M."/>
            <person name="Zdobnov E.M."/>
            <person name="Wyder S."/>
            <person name="Kriventseva E.V."/>
            <person name="Kadowaki T."/>
            <person name="Bork P."/>
            <person name="Aranda M."/>
            <person name="Bao R."/>
            <person name="Beermann A."/>
            <person name="Berns N."/>
            <person name="Bolognesi R."/>
            <person name="Bonneton F."/>
            <person name="Bopp D."/>
            <person name="Brown S.J."/>
            <person name="Bucher G."/>
            <person name="Butts T."/>
            <person name="Chaumot A."/>
            <person name="Denell R.E."/>
            <person name="Ferrier D.E."/>
            <person name="Friedrich M."/>
            <person name="Gordon C.M."/>
            <person name="Jindra M."/>
            <person name="Klingler M."/>
            <person name="Lan Q."/>
            <person name="Lattorff H.M."/>
            <person name="Laudet V."/>
            <person name="von Levetsow C."/>
            <person name="Liu Z."/>
            <person name="Lutz R."/>
            <person name="Lynch J.A."/>
            <person name="da Fonseca R.N."/>
            <person name="Posnien N."/>
            <person name="Reuter R."/>
            <person name="Roth S."/>
            <person name="Savard J."/>
            <person name="Schinko J.B."/>
            <person name="Schmitt C."/>
            <person name="Schoppmeier M."/>
            <person name="Schroder R."/>
            <person name="Shippy T.D."/>
            <person name="Simonnet F."/>
            <person name="Marques-Souza H."/>
            <person name="Tautz D."/>
            <person name="Tomoyasu Y."/>
            <person name="Trauner J."/>
            <person name="Van der Zee M."/>
            <person name="Vervoort M."/>
            <person name="Wittkopp N."/>
            <person name="Wimmer E.A."/>
            <person name="Yang X."/>
            <person name="Jones A.K."/>
            <person name="Sattelle D.B."/>
            <person name="Ebert P.R."/>
            <person name="Nelson D."/>
            <person name="Scott J.G."/>
            <person name="Beeman R.W."/>
            <person name="Muthukrishnan S."/>
            <person name="Kramer K.J."/>
            <person name="Arakane Y."/>
            <person name="Beeman R.W."/>
            <person name="Zhu Q."/>
            <person name="Hogenkamp D."/>
            <person name="Dixit R."/>
            <person name="Oppert B."/>
            <person name="Jiang H."/>
            <person name="Zou Z."/>
            <person name="Marshall J."/>
            <person name="Elpidina E."/>
            <person name="Vinokurov K."/>
            <person name="Oppert C."/>
            <person name="Zou Z."/>
            <person name="Evans J."/>
            <person name="Lu Z."/>
            <person name="Zhao P."/>
            <person name="Sumathipala N."/>
            <person name="Altincicek B."/>
            <person name="Vilcinskas A."/>
            <person name="Williams M."/>
            <person name="Hultmark D."/>
            <person name="Hetru C."/>
            <person name="Jiang H."/>
            <person name="Grimmelikhuijzen C.J."/>
            <person name="Hauser F."/>
            <person name="Cazzamali G."/>
            <person name="Williamson M."/>
            <person name="Park Y."/>
            <person name="Li B."/>
            <person name="Tanaka Y."/>
            <person name="Predel R."/>
            <person name="Neupert S."/>
            <person name="Schachtner J."/>
            <person name="Verleyen P."/>
            <person name="Raible F."/>
            <person name="Bork P."/>
            <person name="Friedrich M."/>
            <person name="Walden K.K."/>
            <person name="Robertson H.M."/>
            <person name="Angeli S."/>
            <person name="Foret S."/>
            <person name="Bucher G."/>
            <person name="Schuetz S."/>
            <person name="Maleszka R."/>
            <person name="Wimmer E.A."/>
            <person name="Beeman R.W."/>
            <person name="Lorenzen M."/>
            <person name="Tomoyasu Y."/>
            <person name="Miller S.C."/>
            <person name="Grossmann D."/>
            <person name="Bucher G."/>
        </authorList>
    </citation>
    <scope>NUCLEOTIDE SEQUENCE [LARGE SCALE GENOMIC DNA]</scope>
    <source>
        <strain evidence="3 4">Georgia GA2</strain>
    </source>
</reference>
<evidence type="ECO:0000256" key="1">
    <source>
        <dbReference type="ARBA" id="ARBA00005773"/>
    </source>
</evidence>
<dbReference type="InterPro" id="IPR036259">
    <property type="entry name" value="MFS_trans_sf"/>
</dbReference>
<sequence length="174" mass="19672">MSGFKRIYLLYVFGFLINLRPVDPFLYEFFVTHKNLTEKEVRRDILPVLSYSSAIHSLFVFLLADLIGYKTLIIISALFELVSISVKKWGTTVIAMEFSEVFRGGSVATEVAYFIFIYGHYDGTTYQRATAYARIAALMGKTLSAILGQLFHNSDGMSCDELYVLNLAGKFSKL</sequence>